<evidence type="ECO:0000313" key="2">
    <source>
        <dbReference type="Proteomes" id="UP001162501"/>
    </source>
</evidence>
<accession>A0ACB0F4D4</accession>
<protein>
    <submittedName>
        <fullName evidence="1">Uncharacterized protein</fullName>
    </submittedName>
</protein>
<organism evidence="1 2">
    <name type="scientific">Rangifer tarandus platyrhynchus</name>
    <name type="common">Svalbard reindeer</name>
    <dbReference type="NCBI Taxonomy" id="3082113"/>
    <lineage>
        <taxon>Eukaryota</taxon>
        <taxon>Metazoa</taxon>
        <taxon>Chordata</taxon>
        <taxon>Craniata</taxon>
        <taxon>Vertebrata</taxon>
        <taxon>Euteleostomi</taxon>
        <taxon>Mammalia</taxon>
        <taxon>Eutheria</taxon>
        <taxon>Laurasiatheria</taxon>
        <taxon>Artiodactyla</taxon>
        <taxon>Ruminantia</taxon>
        <taxon>Pecora</taxon>
        <taxon>Cervidae</taxon>
        <taxon>Odocoileinae</taxon>
        <taxon>Rangifer</taxon>
    </lineage>
</organism>
<evidence type="ECO:0000313" key="1">
    <source>
        <dbReference type="EMBL" id="CAI9707713.1"/>
    </source>
</evidence>
<name>A0ACB0F4D4_RANTA</name>
<dbReference type="Proteomes" id="UP001162501">
    <property type="component" value="Chromosome 31"/>
</dbReference>
<gene>
    <name evidence="1" type="ORF">MRATA1EN3_LOCUS18926</name>
</gene>
<proteinExistence type="predicted"/>
<dbReference type="EMBL" id="OX596115">
    <property type="protein sequence ID" value="CAI9707713.1"/>
    <property type="molecule type" value="Genomic_DNA"/>
</dbReference>
<reference evidence="1" key="1">
    <citation type="submission" date="2023-05" db="EMBL/GenBank/DDBJ databases">
        <authorList>
            <consortium name="ELIXIR-Norway"/>
        </authorList>
    </citation>
    <scope>NUCLEOTIDE SEQUENCE</scope>
</reference>
<sequence length="186" mass="19538">MHSEPADLVQTSRLESGGLPFKKWAHRASNSKSEADSNERLGVGGLSAQVFETAGPAEAQSRLWTEGFLHVLPRGGAPFLVDLELTRLSTSLKPCVSLPGSTRLFLQLPSSAPPAGCAVTPNTRQQRMLAGQTGPREPLGAPGAGSALQAGRSSRPGTGPVEVITLVASCSHLHDGFLRTHRGEKT</sequence>